<dbReference type="Pfam" id="PF13344">
    <property type="entry name" value="Hydrolase_6"/>
    <property type="match status" value="1"/>
</dbReference>
<evidence type="ECO:0000256" key="1">
    <source>
        <dbReference type="SAM" id="MobiDB-lite"/>
    </source>
</evidence>
<dbReference type="SUPFAM" id="SSF56784">
    <property type="entry name" value="HAD-like"/>
    <property type="match status" value="1"/>
</dbReference>
<dbReference type="Gene3D" id="3.40.50.1000">
    <property type="entry name" value="HAD superfamily/HAD-like"/>
    <property type="match status" value="2"/>
</dbReference>
<protein>
    <submittedName>
        <fullName evidence="3">HAD-IIA family hydrolase</fullName>
    </submittedName>
</protein>
<evidence type="ECO:0000313" key="3">
    <source>
        <dbReference type="EMBL" id="UQX90112.1"/>
    </source>
</evidence>
<reference evidence="3" key="1">
    <citation type="journal article" date="2018" name="Int. J. Syst. Evol. Microbiol.">
        <title>Jatrophihabitans telluris sp. nov., isolated from sediment soil of lava forest wetlands and the emended description of the genus Jatrophihabitans.</title>
        <authorList>
            <person name="Lee K.C."/>
            <person name="Suh M.K."/>
            <person name="Eom M.K."/>
            <person name="Kim K.K."/>
            <person name="Kim J.S."/>
            <person name="Kim D.S."/>
            <person name="Ko S.H."/>
            <person name="Shin Y.K."/>
            <person name="Lee J.S."/>
        </authorList>
    </citation>
    <scope>NUCLEOTIDE SEQUENCE</scope>
    <source>
        <strain evidence="3">N237</strain>
    </source>
</reference>
<accession>A0ABY4R3Y8</accession>
<reference evidence="3" key="2">
    <citation type="submission" date="2022-05" db="EMBL/GenBank/DDBJ databases">
        <authorList>
            <person name="Kim J.-S."/>
            <person name="Lee K."/>
            <person name="Suh M."/>
            <person name="Eom M."/>
            <person name="Kim J.-S."/>
            <person name="Kim D.-S."/>
            <person name="Ko S.-H."/>
            <person name="Shin Y."/>
            <person name="Lee J.-S."/>
        </authorList>
    </citation>
    <scope>NUCLEOTIDE SEQUENCE</scope>
    <source>
        <strain evidence="3">N237</strain>
    </source>
</reference>
<proteinExistence type="predicted"/>
<keyword evidence="4" id="KW-1185">Reference proteome</keyword>
<dbReference type="InterPro" id="IPR023214">
    <property type="entry name" value="HAD_sf"/>
</dbReference>
<dbReference type="PANTHER" id="PTHR19288">
    <property type="entry name" value="4-NITROPHENYLPHOSPHATASE-RELATED"/>
    <property type="match status" value="1"/>
</dbReference>
<dbReference type="Gene3D" id="3.30.300.290">
    <property type="match status" value="1"/>
</dbReference>
<feature type="region of interest" description="Disordered" evidence="1">
    <location>
        <begin position="186"/>
        <end position="209"/>
    </location>
</feature>
<evidence type="ECO:0000259" key="2">
    <source>
        <dbReference type="Pfam" id="PF18407"/>
    </source>
</evidence>
<dbReference type="PANTHER" id="PTHR19288:SF95">
    <property type="entry name" value="D-GLYCEROL 3-PHOSPHATE PHOSPHATASE"/>
    <property type="match status" value="1"/>
</dbReference>
<organism evidence="3 4">
    <name type="scientific">Jatrophihabitans telluris</name>
    <dbReference type="NCBI Taxonomy" id="2038343"/>
    <lineage>
        <taxon>Bacteria</taxon>
        <taxon>Bacillati</taxon>
        <taxon>Actinomycetota</taxon>
        <taxon>Actinomycetes</taxon>
        <taxon>Jatrophihabitantales</taxon>
        <taxon>Jatrophihabitantaceae</taxon>
        <taxon>Jatrophihabitans</taxon>
    </lineage>
</organism>
<dbReference type="Proteomes" id="UP001056336">
    <property type="component" value="Chromosome"/>
</dbReference>
<dbReference type="NCBIfam" id="TIGR01460">
    <property type="entry name" value="HAD-SF-IIA"/>
    <property type="match status" value="1"/>
</dbReference>
<dbReference type="InterPro" id="IPR041065">
    <property type="entry name" value="GNAT-like"/>
</dbReference>
<name>A0ABY4R3Y8_9ACTN</name>
<gene>
    <name evidence="3" type="ORF">M6D93_08960</name>
</gene>
<dbReference type="GO" id="GO:0016787">
    <property type="term" value="F:hydrolase activity"/>
    <property type="evidence" value="ECO:0007669"/>
    <property type="project" value="UniProtKB-KW"/>
</dbReference>
<keyword evidence="3" id="KW-0378">Hydrolase</keyword>
<dbReference type="Pfam" id="PF18407">
    <property type="entry name" value="GNAT_like"/>
    <property type="match status" value="1"/>
</dbReference>
<dbReference type="InterPro" id="IPR036412">
    <property type="entry name" value="HAD-like_sf"/>
</dbReference>
<feature type="domain" description="GCN5-related N-acetyltransferase-like" evidence="2">
    <location>
        <begin position="307"/>
        <end position="353"/>
    </location>
</feature>
<dbReference type="InterPro" id="IPR006357">
    <property type="entry name" value="HAD-SF_hydro_IIA"/>
</dbReference>
<evidence type="ECO:0000313" key="4">
    <source>
        <dbReference type="Proteomes" id="UP001056336"/>
    </source>
</evidence>
<dbReference type="Pfam" id="PF13242">
    <property type="entry name" value="Hydrolase_like"/>
    <property type="match status" value="1"/>
</dbReference>
<dbReference type="EMBL" id="CP097332">
    <property type="protein sequence ID" value="UQX90112.1"/>
    <property type="molecule type" value="Genomic_DNA"/>
</dbReference>
<sequence>MLSSQRPLTELYDVALLDLDGVVYLGERVIDHVPDALASAREQGMRLAFVTNNASRTPAQVAELLTRLGVPAASTDVITSSHAAAHYLADRFPSGAAVLVLGTTGLIDALTERGLRPVFSADDNPVAVVQGYSPTMDWAALAEGMVAIRNGALWVATNLDPTVPSPRGPLPGNGSLVAALRHASGQEPVATGKPDPTMHAESVQRSKARQPLVVGDRLDTDIEGARRADCASLLVLTGVTRPLDLLAAEPVHRPDYVAADVRGLLESHPDVHAVGGGFRCGAVTAVETGSMLRVSIAEKAQGTKADSDLTDERVNLLRALAQAAWAIADAGRRRAPIEAADDRAAQLLKAWDLVE</sequence>